<evidence type="ECO:0000313" key="3">
    <source>
        <dbReference type="EMBL" id="QOV34998.1"/>
    </source>
</evidence>
<dbReference type="AlphaFoldDB" id="A0A7M2SHP0"/>
<dbReference type="InterPro" id="IPR036188">
    <property type="entry name" value="FAD/NAD-bd_sf"/>
</dbReference>
<evidence type="ECO:0000259" key="2">
    <source>
        <dbReference type="Pfam" id="PF01593"/>
    </source>
</evidence>
<dbReference type="Proteomes" id="UP000594205">
    <property type="component" value="Chromosome"/>
</dbReference>
<sequence length="371" mass="38768">MSHSTHRSVVVIGAGASGLTAASILTQAGHDVVVLEARDRIGGRLLSAPAAEGSLDLGATWFWDDERHVRALLADAGLGSFVQHTTGDAVYQDAGGVQRLAGNPIDARSHRFATGAAALTDTLAASLPSGTLRLNTPVTAIRAGETEGSGLTVHTPDSVIEAEHVVLAVPPALALARIDFDGQLPADLVRVAEQTPVWMGAVVKVVAEYADAFWRRDGLAGAAFSRSGPLQEIHDMSGPDGWPAALFGFAHASTARGAGPDFPTAVTGQLTQLFGPQAARPLALHVQDWSAEQWTSPAQVAQLTDYSFFSHRLYQRPALDGRLHWASTETARGYAGHIEGALQGGERAAHAILHALPDPNPEPAAANSTAV</sequence>
<evidence type="ECO:0000313" key="4">
    <source>
        <dbReference type="Proteomes" id="UP000594205"/>
    </source>
</evidence>
<name>A0A7M2SHP0_9ACTN</name>
<dbReference type="PANTHER" id="PTHR43563:SF1">
    <property type="entry name" value="AMINE OXIDASE [FLAVIN-CONTAINING] B"/>
    <property type="match status" value="1"/>
</dbReference>
<gene>
    <name evidence="3" type="ORF">IM697_33695</name>
</gene>
<dbReference type="Gene3D" id="3.50.50.60">
    <property type="entry name" value="FAD/NAD(P)-binding domain"/>
    <property type="match status" value="2"/>
</dbReference>
<evidence type="ECO:0000256" key="1">
    <source>
        <dbReference type="ARBA" id="ARBA00005995"/>
    </source>
</evidence>
<reference evidence="3 4" key="1">
    <citation type="submission" date="2020-10" db="EMBL/GenBank/DDBJ databases">
        <title>Streptomyces ferrugineus complate genome analysis.</title>
        <authorList>
            <person name="Anwar N."/>
        </authorList>
    </citation>
    <scope>NUCLEOTIDE SEQUENCE [LARGE SCALE GENOMIC DNA]</scope>
    <source>
        <strain evidence="3 4">CCTCC AA2014009</strain>
    </source>
</reference>
<dbReference type="RefSeq" id="WP_194039864.1">
    <property type="nucleotide sequence ID" value="NZ_CP063373.1"/>
</dbReference>
<organism evidence="3 4">
    <name type="scientific">Streptomyces ferrugineus</name>
    <dbReference type="NCBI Taxonomy" id="1413221"/>
    <lineage>
        <taxon>Bacteria</taxon>
        <taxon>Bacillati</taxon>
        <taxon>Actinomycetota</taxon>
        <taxon>Actinomycetes</taxon>
        <taxon>Kitasatosporales</taxon>
        <taxon>Streptomycetaceae</taxon>
        <taxon>Streptomyces</taxon>
    </lineage>
</organism>
<dbReference type="InterPro" id="IPR050703">
    <property type="entry name" value="Flavin_MAO"/>
</dbReference>
<accession>A0A7M2SHP0</accession>
<keyword evidence="4" id="KW-1185">Reference proteome</keyword>
<dbReference type="Pfam" id="PF01593">
    <property type="entry name" value="Amino_oxidase"/>
    <property type="match status" value="2"/>
</dbReference>
<dbReference type="GO" id="GO:0016491">
    <property type="term" value="F:oxidoreductase activity"/>
    <property type="evidence" value="ECO:0007669"/>
    <property type="project" value="InterPro"/>
</dbReference>
<feature type="domain" description="Amine oxidase" evidence="2">
    <location>
        <begin position="108"/>
        <end position="353"/>
    </location>
</feature>
<dbReference type="InterPro" id="IPR002937">
    <property type="entry name" value="Amino_oxidase"/>
</dbReference>
<dbReference type="EMBL" id="CP063373">
    <property type="protein sequence ID" value="QOV34998.1"/>
    <property type="molecule type" value="Genomic_DNA"/>
</dbReference>
<feature type="domain" description="Amine oxidase" evidence="2">
    <location>
        <begin position="17"/>
        <end position="96"/>
    </location>
</feature>
<dbReference type="KEGG" id="sfeu:IM697_33695"/>
<proteinExistence type="inferred from homology"/>
<comment type="similarity">
    <text evidence="1">Belongs to the flavin monoamine oxidase family.</text>
</comment>
<dbReference type="SUPFAM" id="SSF51905">
    <property type="entry name" value="FAD/NAD(P)-binding domain"/>
    <property type="match status" value="1"/>
</dbReference>
<protein>
    <submittedName>
        <fullName evidence="3">FAD-dependent oxidoreductase</fullName>
    </submittedName>
</protein>
<dbReference type="SUPFAM" id="SSF54373">
    <property type="entry name" value="FAD-linked reductases, C-terminal domain"/>
    <property type="match status" value="1"/>
</dbReference>
<dbReference type="PRINTS" id="PR00419">
    <property type="entry name" value="ADXRDTASE"/>
</dbReference>
<dbReference type="PANTHER" id="PTHR43563">
    <property type="entry name" value="AMINE OXIDASE"/>
    <property type="match status" value="1"/>
</dbReference>